<protein>
    <submittedName>
        <fullName evidence="2">Uncharacterized protein</fullName>
    </submittedName>
</protein>
<proteinExistence type="predicted"/>
<feature type="compositionally biased region" description="Basic and acidic residues" evidence="1">
    <location>
        <begin position="91"/>
        <end position="101"/>
    </location>
</feature>
<dbReference type="EMBL" id="QCYY01003227">
    <property type="protein sequence ID" value="ROT64580.1"/>
    <property type="molecule type" value="Genomic_DNA"/>
</dbReference>
<dbReference type="OrthoDB" id="6357173at2759"/>
<organism evidence="2 3">
    <name type="scientific">Penaeus vannamei</name>
    <name type="common">Whiteleg shrimp</name>
    <name type="synonym">Litopenaeus vannamei</name>
    <dbReference type="NCBI Taxonomy" id="6689"/>
    <lineage>
        <taxon>Eukaryota</taxon>
        <taxon>Metazoa</taxon>
        <taxon>Ecdysozoa</taxon>
        <taxon>Arthropoda</taxon>
        <taxon>Crustacea</taxon>
        <taxon>Multicrustacea</taxon>
        <taxon>Malacostraca</taxon>
        <taxon>Eumalacostraca</taxon>
        <taxon>Eucarida</taxon>
        <taxon>Decapoda</taxon>
        <taxon>Dendrobranchiata</taxon>
        <taxon>Penaeoidea</taxon>
        <taxon>Penaeidae</taxon>
        <taxon>Penaeus</taxon>
    </lineage>
</organism>
<name>A0A423SK60_PENVA</name>
<feature type="region of interest" description="Disordered" evidence="1">
    <location>
        <begin position="229"/>
        <end position="302"/>
    </location>
</feature>
<sequence length="408" mass="46753">MSDKEQNKWKRKVPTRIYDYNYKVGESYYNPQKEFIENREFLTQRKAPPPEAQTYAERFASRPFYGKAHGLPYGDEEAQRPFQRRAASAGRARDRASRESDDLPSAGPRAGRARDRTLSFNDDDFDLSVKKALKNFSLDDDLAAPRRTKFSLDDDSDFRVPVRRASTSIDRDLAAEFAIRPENKSELMKKFKALEREFEKANAMERGATSRKVEHNAWNDELSLPGRRSVKRDEVSYTDPDTGAKVHKSSYKESSKFESSSSSSKPPHLPRPPRPSRLLSVDSDSDFKVPSRPRNRRISLGDISSDDMDIKSLASKALGHIRDAGADFESKKFRGAREIRDLRRAKESEELTANINKIIKKMRNHDEGDVNQIKVSRTFRSSSLEPLQRETIVRASPSHRFVYGISRI</sequence>
<evidence type="ECO:0000256" key="1">
    <source>
        <dbReference type="SAM" id="MobiDB-lite"/>
    </source>
</evidence>
<feature type="region of interest" description="Disordered" evidence="1">
    <location>
        <begin position="70"/>
        <end position="117"/>
    </location>
</feature>
<dbReference type="Proteomes" id="UP000283509">
    <property type="component" value="Unassembled WGS sequence"/>
</dbReference>
<accession>A0A423SK60</accession>
<comment type="caution">
    <text evidence="2">The sequence shown here is derived from an EMBL/GenBank/DDBJ whole genome shotgun (WGS) entry which is preliminary data.</text>
</comment>
<evidence type="ECO:0000313" key="2">
    <source>
        <dbReference type="EMBL" id="ROT64580.1"/>
    </source>
</evidence>
<evidence type="ECO:0000313" key="3">
    <source>
        <dbReference type="Proteomes" id="UP000283509"/>
    </source>
</evidence>
<reference evidence="2 3" key="1">
    <citation type="submission" date="2018-04" db="EMBL/GenBank/DDBJ databases">
        <authorList>
            <person name="Zhang X."/>
            <person name="Yuan J."/>
            <person name="Li F."/>
            <person name="Xiang J."/>
        </authorList>
    </citation>
    <scope>NUCLEOTIDE SEQUENCE [LARGE SCALE GENOMIC DNA]</scope>
    <source>
        <tissue evidence="2">Muscle</tissue>
    </source>
</reference>
<gene>
    <name evidence="2" type="ORF">C7M84_017486</name>
</gene>
<dbReference type="AlphaFoldDB" id="A0A423SK60"/>
<keyword evidence="3" id="KW-1185">Reference proteome</keyword>
<reference evidence="2 3" key="2">
    <citation type="submission" date="2019-01" db="EMBL/GenBank/DDBJ databases">
        <title>The decoding of complex shrimp genome reveals the adaptation for benthos swimmer, frequently molting mechanism and breeding impact on genome.</title>
        <authorList>
            <person name="Sun Y."/>
            <person name="Gao Y."/>
            <person name="Yu Y."/>
        </authorList>
    </citation>
    <scope>NUCLEOTIDE SEQUENCE [LARGE SCALE GENOMIC DNA]</scope>
    <source>
        <tissue evidence="2">Muscle</tissue>
    </source>
</reference>
<feature type="compositionally biased region" description="Low complexity" evidence="1">
    <location>
        <begin position="257"/>
        <end position="266"/>
    </location>
</feature>